<feature type="transmembrane region" description="Helical" evidence="1">
    <location>
        <begin position="136"/>
        <end position="155"/>
    </location>
</feature>
<evidence type="ECO:0000256" key="1">
    <source>
        <dbReference type="SAM" id="Phobius"/>
    </source>
</evidence>
<evidence type="ECO:0000313" key="3">
    <source>
        <dbReference type="Proteomes" id="UP000676169"/>
    </source>
</evidence>
<proteinExistence type="predicted"/>
<feature type="transmembrane region" description="Helical" evidence="1">
    <location>
        <begin position="214"/>
        <end position="235"/>
    </location>
</feature>
<dbReference type="Proteomes" id="UP000676169">
    <property type="component" value="Chromosome"/>
</dbReference>
<dbReference type="KEGG" id="lamb:KBB96_20200"/>
<dbReference type="AlphaFoldDB" id="A0A975IZP3"/>
<feature type="transmembrane region" description="Helical" evidence="1">
    <location>
        <begin position="78"/>
        <end position="96"/>
    </location>
</feature>
<gene>
    <name evidence="2" type="ORF">KBB96_20200</name>
</gene>
<keyword evidence="1" id="KW-0472">Membrane</keyword>
<reference evidence="2" key="1">
    <citation type="submission" date="2021-04" db="EMBL/GenBank/DDBJ databases">
        <title>Luteolibacter sp. 32A isolated from the skin of an Anderson's salamander (Ambystoma andersonii).</title>
        <authorList>
            <person name="Spergser J."/>
            <person name="Busse H.-J."/>
        </authorList>
    </citation>
    <scope>NUCLEOTIDE SEQUENCE</scope>
    <source>
        <strain evidence="2">32A</strain>
    </source>
</reference>
<dbReference type="EMBL" id="CP073100">
    <property type="protein sequence ID" value="QUE51163.1"/>
    <property type="molecule type" value="Genomic_DNA"/>
</dbReference>
<keyword evidence="1" id="KW-1133">Transmembrane helix</keyword>
<feature type="transmembrane region" description="Helical" evidence="1">
    <location>
        <begin position="108"/>
        <end position="129"/>
    </location>
</feature>
<keyword evidence="1" id="KW-0812">Transmembrane</keyword>
<evidence type="ECO:0000313" key="2">
    <source>
        <dbReference type="EMBL" id="QUE51163.1"/>
    </source>
</evidence>
<name>A0A975IZP3_9BACT</name>
<feature type="transmembrane region" description="Helical" evidence="1">
    <location>
        <begin position="247"/>
        <end position="270"/>
    </location>
</feature>
<protein>
    <submittedName>
        <fullName evidence="2">Uncharacterized protein</fullName>
    </submittedName>
</protein>
<sequence>MARSRSLKLSDKLAKNRRRDRPTFGEMMRAANQRAHEQANRRLGKRGEKSIRAAIAATAPVMDDSEPDVSLGHRMMRWLIGLALLPFGWVTTWTFFSQFSHAAIDRGFWQTSAFWYFATGALLMVGWFLSGLLQSVFLYLYVLGHELTHAIFVYLCRGKVTGFHVSLEGGYITTNKTNIIIALSPYFVPFWSAVVVGLYLIFRHTTGLPVYADKILFAATGFTWTFHFAWTLWMIPRDQPDLKENGTFLSLTVIYLANLLVMALLLCLAADNPWLSGKAFVHEWVRHAAVWGENLWLWTKNAG</sequence>
<feature type="transmembrane region" description="Helical" evidence="1">
    <location>
        <begin position="179"/>
        <end position="202"/>
    </location>
</feature>
<dbReference type="RefSeq" id="WP_211631302.1">
    <property type="nucleotide sequence ID" value="NZ_CP073100.1"/>
</dbReference>
<accession>A0A975IZP3</accession>
<organism evidence="2 3">
    <name type="scientific">Luteolibacter ambystomatis</name>
    <dbReference type="NCBI Taxonomy" id="2824561"/>
    <lineage>
        <taxon>Bacteria</taxon>
        <taxon>Pseudomonadati</taxon>
        <taxon>Verrucomicrobiota</taxon>
        <taxon>Verrucomicrobiia</taxon>
        <taxon>Verrucomicrobiales</taxon>
        <taxon>Verrucomicrobiaceae</taxon>
        <taxon>Luteolibacter</taxon>
    </lineage>
</organism>
<keyword evidence="3" id="KW-1185">Reference proteome</keyword>